<dbReference type="SMART" id="SM00837">
    <property type="entry name" value="DPBB_1"/>
    <property type="match status" value="1"/>
</dbReference>
<evidence type="ECO:0000256" key="4">
    <source>
        <dbReference type="ARBA" id="ARBA00022512"/>
    </source>
</evidence>
<dbReference type="PRINTS" id="PR00829">
    <property type="entry name" value="LOLP1ALLERGN"/>
</dbReference>
<dbReference type="GO" id="GO:0071555">
    <property type="term" value="P:cell wall organization"/>
    <property type="evidence" value="ECO:0007669"/>
    <property type="project" value="UniProtKB-KW"/>
</dbReference>
<dbReference type="Pfam" id="PF03330">
    <property type="entry name" value="DPBB_1"/>
    <property type="match status" value="1"/>
</dbReference>
<organism evidence="14 15">
    <name type="scientific">Oldenlandia corymbosa var. corymbosa</name>
    <dbReference type="NCBI Taxonomy" id="529605"/>
    <lineage>
        <taxon>Eukaryota</taxon>
        <taxon>Viridiplantae</taxon>
        <taxon>Streptophyta</taxon>
        <taxon>Embryophyta</taxon>
        <taxon>Tracheophyta</taxon>
        <taxon>Spermatophyta</taxon>
        <taxon>Magnoliopsida</taxon>
        <taxon>eudicotyledons</taxon>
        <taxon>Gunneridae</taxon>
        <taxon>Pentapetalae</taxon>
        <taxon>asterids</taxon>
        <taxon>lamiids</taxon>
        <taxon>Gentianales</taxon>
        <taxon>Rubiaceae</taxon>
        <taxon>Rubioideae</taxon>
        <taxon>Spermacoceae</taxon>
        <taxon>Hedyotis-Oldenlandia complex</taxon>
        <taxon>Oldenlandia</taxon>
    </lineage>
</organism>
<proteinExistence type="inferred from homology"/>
<evidence type="ECO:0000259" key="13">
    <source>
        <dbReference type="PROSITE" id="PS50843"/>
    </source>
</evidence>
<evidence type="ECO:0000256" key="2">
    <source>
        <dbReference type="ARBA" id="ARBA00004191"/>
    </source>
</evidence>
<evidence type="ECO:0000313" key="15">
    <source>
        <dbReference type="Proteomes" id="UP001161247"/>
    </source>
</evidence>
<dbReference type="Pfam" id="PF01357">
    <property type="entry name" value="Expansin_C"/>
    <property type="match status" value="1"/>
</dbReference>
<dbReference type="InterPro" id="IPR005795">
    <property type="entry name" value="LolPI"/>
</dbReference>
<keyword evidence="8" id="KW-1015">Disulfide bond</keyword>
<dbReference type="GO" id="GO:0005576">
    <property type="term" value="C:extracellular region"/>
    <property type="evidence" value="ECO:0007669"/>
    <property type="project" value="InterPro"/>
</dbReference>
<dbReference type="PROSITE" id="PS50843">
    <property type="entry name" value="EXPANSIN_CBD"/>
    <property type="match status" value="1"/>
</dbReference>
<dbReference type="Gene3D" id="2.60.40.760">
    <property type="entry name" value="Expansin, cellulose-binding-like domain"/>
    <property type="match status" value="1"/>
</dbReference>
<dbReference type="EMBL" id="OX459118">
    <property type="protein sequence ID" value="CAI9089432.1"/>
    <property type="molecule type" value="Genomic_DNA"/>
</dbReference>
<dbReference type="InterPro" id="IPR007112">
    <property type="entry name" value="Expansin/allergen_DPBB_dom"/>
</dbReference>
<feature type="region of interest" description="Disordered" evidence="11">
    <location>
        <begin position="723"/>
        <end position="785"/>
    </location>
</feature>
<dbReference type="SUPFAM" id="SSF49590">
    <property type="entry name" value="PHL pollen allergen"/>
    <property type="match status" value="1"/>
</dbReference>
<feature type="compositionally biased region" description="Polar residues" evidence="11">
    <location>
        <begin position="723"/>
        <end position="743"/>
    </location>
</feature>
<keyword evidence="7" id="KW-0472">Membrane</keyword>
<evidence type="ECO:0000256" key="11">
    <source>
        <dbReference type="SAM" id="MobiDB-lite"/>
    </source>
</evidence>
<dbReference type="InterPro" id="IPR007117">
    <property type="entry name" value="Expansin_CBD"/>
</dbReference>
<dbReference type="InterPro" id="IPR007118">
    <property type="entry name" value="Expan_Lol_pI"/>
</dbReference>
<dbReference type="PROSITE" id="PS50842">
    <property type="entry name" value="EXPANSIN_EG45"/>
    <property type="match status" value="1"/>
</dbReference>
<comment type="function">
    <text evidence="10">May cause loosening and extension of plant cell walls by disrupting non-covalent bonding between cellulose microfibrils and matrix glucans. No enzymatic activity has been found.</text>
</comment>
<dbReference type="InterPro" id="IPR009009">
    <property type="entry name" value="RlpA-like_DPBB"/>
</dbReference>
<dbReference type="AlphaFoldDB" id="A0AAV1C4T2"/>
<evidence type="ECO:0000256" key="10">
    <source>
        <dbReference type="ARBA" id="ARBA00053397"/>
    </source>
</evidence>
<sequence length="822" mass="89832">MELQSRLLISCLITVYISGMLSTFATAFSAKNNSRWSPATATWYGSPEGDGSDGGACGYGSLVDVKPFKARVGAVSPVLFKGGEGCGACYKVRCLDKSICSRRAVTVIITDECPGGYCSNGRTHFDLSGAAFGRLAVAGNGGQLRNRGEIPVIFRRTPCKYPGKNIAFRVNEGSTDYWLSLLVEFEDGDGDIGSMHIREASSTEWLEMTHVWGANWVIVTGPLNGPFSVKLTTLSTGKTLSARDVIPRNWSPKATYPSRVPLLEMEVCKVVLVSFCLSGRRDRTFCAEKQHFDLSPTFWGDHLRPNRNFLFDQIKFSTKCKGPFEQITLFQNFGLIRVGVRLELRKFHVVVLVFLSKKKSDSRVVLTDGVMVQDTSRFRGLVVGAGAATTTGVAASTSFVAGTTTTGSSADAVSFATKSASSVVDTATAIIVGATLASRIIDAATSGEGLQTESEHPQQAFVAVNEQVSQQLNTVSASESLPIIETIVVTKHRVHTDSFCLSNEPVIVENDVDEIKSGQEQGQVATPDANLSVTAKPTQCLVADVPKEAGVDQQVGVSDDGFQDRQCNRSAELVNDATDSLPVKQKSHYAWLYDKKGSANRRSKRSKGKAIPHDFHFAEKVDDGLQLRGTDFDGGHSNYAYLDYGAAIEWKIDLAKDRDNDLAKINDDVTIQCVADHEKESAVEVLTIDDKADGDQAGSAVDASKLLMINEAVERISTTSNYQVQNDSGCQDSSSPAHTGQFQQDHKGRRNDIGSNSWRRRNSRSSGITCDSQRRRPKFRRSNNHAPRFNHVPHFAWVLYYFIVPAGWHYVDVSAVPNAYFW</sequence>
<dbReference type="FunFam" id="2.60.40.760:FF:000002">
    <property type="entry name" value="Beta-expansin 3"/>
    <property type="match status" value="1"/>
</dbReference>
<dbReference type="GO" id="GO:0016020">
    <property type="term" value="C:membrane"/>
    <property type="evidence" value="ECO:0007669"/>
    <property type="project" value="UniProtKB-SubCell"/>
</dbReference>
<dbReference type="GO" id="GO:0009506">
    <property type="term" value="C:plasmodesma"/>
    <property type="evidence" value="ECO:0007669"/>
    <property type="project" value="TreeGrafter"/>
</dbReference>
<feature type="domain" description="Expansin-like EG45" evidence="12">
    <location>
        <begin position="54"/>
        <end position="164"/>
    </location>
</feature>
<evidence type="ECO:0000256" key="9">
    <source>
        <dbReference type="ARBA" id="ARBA00023316"/>
    </source>
</evidence>
<dbReference type="FunFam" id="2.40.40.10:FF:000004">
    <property type="entry name" value="Expansin B3"/>
    <property type="match status" value="1"/>
</dbReference>
<dbReference type="CDD" id="cd22275">
    <property type="entry name" value="DPBB_EXPB_N"/>
    <property type="match status" value="1"/>
</dbReference>
<evidence type="ECO:0000256" key="3">
    <source>
        <dbReference type="ARBA" id="ARBA00005650"/>
    </source>
</evidence>
<reference evidence="14" key="1">
    <citation type="submission" date="2023-03" db="EMBL/GenBank/DDBJ databases">
        <authorList>
            <person name="Julca I."/>
        </authorList>
    </citation>
    <scope>NUCLEOTIDE SEQUENCE</scope>
</reference>
<feature type="domain" description="Expansin-like CBD" evidence="13">
    <location>
        <begin position="177"/>
        <end position="258"/>
    </location>
</feature>
<evidence type="ECO:0000256" key="5">
    <source>
        <dbReference type="ARBA" id="ARBA00022525"/>
    </source>
</evidence>
<evidence type="ECO:0000313" key="14">
    <source>
        <dbReference type="EMBL" id="CAI9089432.1"/>
    </source>
</evidence>
<dbReference type="SUPFAM" id="SSF50685">
    <property type="entry name" value="Barwin-like endoglucanases"/>
    <property type="match status" value="1"/>
</dbReference>
<keyword evidence="6" id="KW-0732">Signal</keyword>
<evidence type="ECO:0000256" key="6">
    <source>
        <dbReference type="ARBA" id="ARBA00022729"/>
    </source>
</evidence>
<name>A0AAV1C4T2_OLDCO</name>
<gene>
    <name evidence="14" type="ORF">OLC1_LOCUS1777</name>
</gene>
<dbReference type="PANTHER" id="PTHR31692">
    <property type="entry name" value="EXPANSIN-B3"/>
    <property type="match status" value="1"/>
</dbReference>
<comment type="subcellular location">
    <subcellularLocation>
        <location evidence="1">Membrane</location>
        <topology evidence="1">Peripheral membrane protein</topology>
    </subcellularLocation>
    <subcellularLocation>
        <location evidence="2">Secreted</location>
        <location evidence="2">Cell wall</location>
    </subcellularLocation>
</comment>
<keyword evidence="5" id="KW-0964">Secreted</keyword>
<accession>A0AAV1C4T2</accession>
<evidence type="ECO:0000256" key="8">
    <source>
        <dbReference type="ARBA" id="ARBA00023157"/>
    </source>
</evidence>
<evidence type="ECO:0000256" key="1">
    <source>
        <dbReference type="ARBA" id="ARBA00004170"/>
    </source>
</evidence>
<comment type="similarity">
    <text evidence="3">Belongs to the expansin family. Expansin B subfamily.</text>
</comment>
<evidence type="ECO:0000259" key="12">
    <source>
        <dbReference type="PROSITE" id="PS50842"/>
    </source>
</evidence>
<dbReference type="Proteomes" id="UP001161247">
    <property type="component" value="Chromosome 1"/>
</dbReference>
<dbReference type="PANTHER" id="PTHR31692:SF5">
    <property type="entry name" value="EXPANSIN-B3"/>
    <property type="match status" value="1"/>
</dbReference>
<dbReference type="PRINTS" id="PR01225">
    <property type="entry name" value="EXPANSNFAMLY"/>
</dbReference>
<dbReference type="InterPro" id="IPR036908">
    <property type="entry name" value="RlpA-like_sf"/>
</dbReference>
<keyword evidence="15" id="KW-1185">Reference proteome</keyword>
<dbReference type="InterPro" id="IPR036749">
    <property type="entry name" value="Expansin_CBD_sf"/>
</dbReference>
<keyword evidence="4" id="KW-0134">Cell wall</keyword>
<protein>
    <submittedName>
        <fullName evidence="14">OLC1v1024004C1</fullName>
    </submittedName>
</protein>
<dbReference type="GO" id="GO:0006949">
    <property type="term" value="P:syncytium formation"/>
    <property type="evidence" value="ECO:0007669"/>
    <property type="project" value="TreeGrafter"/>
</dbReference>
<evidence type="ECO:0000256" key="7">
    <source>
        <dbReference type="ARBA" id="ARBA00023136"/>
    </source>
</evidence>
<keyword evidence="9" id="KW-0961">Cell wall biogenesis/degradation</keyword>
<dbReference type="Gene3D" id="2.40.40.10">
    <property type="entry name" value="RlpA-like domain"/>
    <property type="match status" value="1"/>
</dbReference>